<dbReference type="SUPFAM" id="SSF53187">
    <property type="entry name" value="Zn-dependent exopeptidases"/>
    <property type="match status" value="1"/>
</dbReference>
<dbReference type="InterPro" id="IPR055438">
    <property type="entry name" value="AstE_AspA_cat"/>
</dbReference>
<dbReference type="Pfam" id="PF24827">
    <property type="entry name" value="AstE_AspA_cat"/>
    <property type="match status" value="1"/>
</dbReference>
<evidence type="ECO:0000256" key="3">
    <source>
        <dbReference type="ARBA" id="ARBA00022801"/>
    </source>
</evidence>
<evidence type="ECO:0000259" key="5">
    <source>
        <dbReference type="Pfam" id="PF24827"/>
    </source>
</evidence>
<evidence type="ECO:0000313" key="6">
    <source>
        <dbReference type="EMBL" id="AUN28889.1"/>
    </source>
</evidence>
<keyword evidence="2" id="KW-0479">Metal-binding</keyword>
<sequence>MARIDPLSPDDLQPPDIIPWQVGNSDIPFAHHFDSGRPGPHVLINALMHGNEYSGAIAGIRLLEAGIRPTNGSLSITFANVEAFAQFDPQFPIMSRYVEEDMNRVWSPASLAEGWPSLERRRARELWPLFARADLLLDLHSMQADRIPLMLCGPSARGRDLARRLGMPGIVVADRGHAGGSRLIDHPRFTQGDQGPIALLAECGQHWDPDSAVVATQTAARFLQLSGIVPASALSPWLPSVEPAPARLVEVTETVTVGSDRFRFRKEYQGMDVIPAAGTPFATDGEKVLLTPYDECVMIMPSRHPERGQTAVRLGRFAI</sequence>
<evidence type="ECO:0000256" key="2">
    <source>
        <dbReference type="ARBA" id="ARBA00022723"/>
    </source>
</evidence>
<gene>
    <name evidence="6" type="ORF">C0V82_00430</name>
</gene>
<keyword evidence="3" id="KW-0378">Hydrolase</keyword>
<dbReference type="KEGG" id="ncb:C0V82_00430"/>
<dbReference type="Proteomes" id="UP000234752">
    <property type="component" value="Chromosome eg_1"/>
</dbReference>
<organism evidence="6 7">
    <name type="scientific">Niveispirillum cyanobacteriorum</name>
    <dbReference type="NCBI Taxonomy" id="1612173"/>
    <lineage>
        <taxon>Bacteria</taxon>
        <taxon>Pseudomonadati</taxon>
        <taxon>Pseudomonadota</taxon>
        <taxon>Alphaproteobacteria</taxon>
        <taxon>Rhodospirillales</taxon>
        <taxon>Azospirillaceae</taxon>
        <taxon>Niveispirillum</taxon>
    </lineage>
</organism>
<dbReference type="GO" id="GO:0046872">
    <property type="term" value="F:metal ion binding"/>
    <property type="evidence" value="ECO:0007669"/>
    <property type="project" value="UniProtKB-KW"/>
</dbReference>
<dbReference type="Gene3D" id="3.40.630.10">
    <property type="entry name" value="Zn peptidases"/>
    <property type="match status" value="1"/>
</dbReference>
<keyword evidence="7" id="KW-1185">Reference proteome</keyword>
<evidence type="ECO:0000256" key="4">
    <source>
        <dbReference type="ARBA" id="ARBA00022833"/>
    </source>
</evidence>
<evidence type="ECO:0000256" key="1">
    <source>
        <dbReference type="ARBA" id="ARBA00001947"/>
    </source>
</evidence>
<dbReference type="AlphaFoldDB" id="A0A2K9N734"/>
<dbReference type="EMBL" id="CP025611">
    <property type="protein sequence ID" value="AUN28889.1"/>
    <property type="molecule type" value="Genomic_DNA"/>
</dbReference>
<feature type="domain" description="Succinylglutamate desuccinylase/Aspartoacylase catalytic" evidence="5">
    <location>
        <begin position="38"/>
        <end position="205"/>
    </location>
</feature>
<dbReference type="OrthoDB" id="7813621at2"/>
<keyword evidence="4" id="KW-0862">Zinc</keyword>
<dbReference type="GO" id="GO:0016788">
    <property type="term" value="F:hydrolase activity, acting on ester bonds"/>
    <property type="evidence" value="ECO:0007669"/>
    <property type="project" value="InterPro"/>
</dbReference>
<evidence type="ECO:0000313" key="7">
    <source>
        <dbReference type="Proteomes" id="UP000234752"/>
    </source>
</evidence>
<name>A0A2K9N734_9PROT</name>
<reference evidence="6 7" key="1">
    <citation type="submission" date="2017-12" db="EMBL/GenBank/DDBJ databases">
        <title>Genomes of bacteria within cyanobacterial aggregates.</title>
        <authorList>
            <person name="Cai H."/>
        </authorList>
    </citation>
    <scope>NUCLEOTIDE SEQUENCE [LARGE SCALE GENOMIC DNA]</scope>
    <source>
        <strain evidence="6 7">TH16</strain>
    </source>
</reference>
<comment type="cofactor">
    <cofactor evidence="1">
        <name>Zn(2+)</name>
        <dbReference type="ChEBI" id="CHEBI:29105"/>
    </cofactor>
</comment>
<protein>
    <submittedName>
        <fullName evidence="6">Succinylglutamate desuccinylase</fullName>
    </submittedName>
</protein>
<accession>A0A2K9N734</accession>
<proteinExistence type="predicted"/>
<dbReference type="RefSeq" id="WP_102110651.1">
    <property type="nucleotide sequence ID" value="NZ_BMGN01000005.1"/>
</dbReference>